<evidence type="ECO:0000256" key="14">
    <source>
        <dbReference type="RuleBase" id="RU000554"/>
    </source>
</evidence>
<dbReference type="HAMAP" id="MF_00218">
    <property type="entry name" value="URO_D"/>
    <property type="match status" value="1"/>
</dbReference>
<comment type="function">
    <text evidence="13">Catalyzes the sequential decarboxylation of four acetate groups of uroporphyrinogen-III (octacarboxyporphyrin) to yield coproporphyrinogen-III (tetracarboxyporphyrin) with the formation of intermediate hepta-, hexa- and penta-carboxylate porphyrinogens in the heme biosynthesis pathway. Acts on a number of porphyrinogens, but only coproporphyrinogen III can ultimately be converted to heme.</text>
</comment>
<keyword evidence="19" id="KW-1185">Reference proteome</keyword>
<dbReference type="InterPro" id="IPR038071">
    <property type="entry name" value="UROD/MetE-like_sf"/>
</dbReference>
<proteinExistence type="inferred from homology"/>
<dbReference type="GO" id="GO:0006783">
    <property type="term" value="P:heme biosynthetic process"/>
    <property type="evidence" value="ECO:0007669"/>
    <property type="project" value="UniProtKB-KW"/>
</dbReference>
<name>A0AAI9UDJ2_9PEZI</name>
<evidence type="ECO:0000256" key="4">
    <source>
        <dbReference type="ARBA" id="ARBA00012288"/>
    </source>
</evidence>
<evidence type="ECO:0000256" key="15">
    <source>
        <dbReference type="RuleBase" id="RU004169"/>
    </source>
</evidence>
<evidence type="ECO:0000256" key="9">
    <source>
        <dbReference type="ARBA" id="ARBA00023239"/>
    </source>
</evidence>
<dbReference type="CDD" id="cd00717">
    <property type="entry name" value="URO-D"/>
    <property type="match status" value="1"/>
</dbReference>
<dbReference type="GO" id="GO:0004853">
    <property type="term" value="F:uroporphyrinogen decarboxylase activity"/>
    <property type="evidence" value="ECO:0007669"/>
    <property type="project" value="UniProtKB-EC"/>
</dbReference>
<evidence type="ECO:0000256" key="3">
    <source>
        <dbReference type="ARBA" id="ARBA00009935"/>
    </source>
</evidence>
<organism evidence="18 19">
    <name type="scientific">Colletotrichum cuscutae</name>
    <dbReference type="NCBI Taxonomy" id="1209917"/>
    <lineage>
        <taxon>Eukaryota</taxon>
        <taxon>Fungi</taxon>
        <taxon>Dikarya</taxon>
        <taxon>Ascomycota</taxon>
        <taxon>Pezizomycotina</taxon>
        <taxon>Sordariomycetes</taxon>
        <taxon>Hypocreomycetidae</taxon>
        <taxon>Glomerellales</taxon>
        <taxon>Glomerellaceae</taxon>
        <taxon>Colletotrichum</taxon>
        <taxon>Colletotrichum acutatum species complex</taxon>
    </lineage>
</organism>
<sequence>MEIAREVEKALDCGPTQKRSQATTWLVHLPDRLPRRHAQGGRGAQEAVDGGPEALAGFCSDRTAGHFLDDPWNGISNTRHQHLQFPQQADKMELTFEPLKNDLLLRAARGETVERPPCWIMRQAGRYLPEYHEAKGTRDFFACCRDPEVASTLTLQPIERFAGLLDAAIIFSDILVVPQALGMTVEMVDKKGPHFPEPLKTPTDGQYEKVLSKNVDVASELDYVYKAITLTRKKLAGRVPLIGFCGAPWTLFCYMVEGGGTKLFMQSKTWIYRYAEESKALLQKIAEVCVEYLALQVKAGAQMIMVFDSWAGELGPEAFKEFSQPYLSYISENLPKKLAEMNLERVPMTVFPKGAWHALDSVIDIGYDVIGLDWLQDPAEAVKIRGDRRVTFQGNADPGVLYGTHERMTAAVETMVKGFYGNGKKGWIANLGHGITPGVNPEDLRFYLSEIHRLTKN</sequence>
<evidence type="ECO:0000256" key="2">
    <source>
        <dbReference type="ARBA" id="ARBA00004804"/>
    </source>
</evidence>
<dbReference type="PROSITE" id="PS00907">
    <property type="entry name" value="UROD_2"/>
    <property type="match status" value="1"/>
</dbReference>
<dbReference type="EC" id="4.1.1.37" evidence="4 14"/>
<gene>
    <name evidence="18" type="ORF">CCUS01_10112</name>
</gene>
<comment type="similarity">
    <text evidence="3 15">Belongs to the uroporphyrinogen decarboxylase family.</text>
</comment>
<comment type="caution">
    <text evidence="18">The sequence shown here is derived from an EMBL/GenBank/DDBJ whole genome shotgun (WGS) entry which is preliminary data.</text>
</comment>
<dbReference type="Gene3D" id="3.20.20.210">
    <property type="match status" value="1"/>
</dbReference>
<evidence type="ECO:0000259" key="16">
    <source>
        <dbReference type="PROSITE" id="PS00906"/>
    </source>
</evidence>
<evidence type="ECO:0000256" key="1">
    <source>
        <dbReference type="ARBA" id="ARBA00004496"/>
    </source>
</evidence>
<dbReference type="InterPro" id="IPR000257">
    <property type="entry name" value="Uroporphyrinogen_deCOase"/>
</dbReference>
<dbReference type="NCBIfam" id="TIGR01464">
    <property type="entry name" value="hemE"/>
    <property type="match status" value="1"/>
</dbReference>
<feature type="domain" description="Uroporphyrinogen decarboxylase (URO-D)" evidence="16">
    <location>
        <begin position="117"/>
        <end position="126"/>
    </location>
</feature>
<keyword evidence="7 14" id="KW-0210">Decarboxylase</keyword>
<protein>
    <recommendedName>
        <fullName evidence="5 14">Uroporphyrinogen decarboxylase</fullName>
        <ecNumber evidence="4 14">4.1.1.37</ecNumber>
    </recommendedName>
</protein>
<evidence type="ECO:0000256" key="8">
    <source>
        <dbReference type="ARBA" id="ARBA00023133"/>
    </source>
</evidence>
<evidence type="ECO:0000256" key="7">
    <source>
        <dbReference type="ARBA" id="ARBA00022793"/>
    </source>
</evidence>
<evidence type="ECO:0000256" key="13">
    <source>
        <dbReference type="ARBA" id="ARBA00058098"/>
    </source>
</evidence>
<comment type="subcellular location">
    <subcellularLocation>
        <location evidence="1">Cytoplasm</location>
    </subcellularLocation>
</comment>
<accession>A0AAI9UDJ2</accession>
<dbReference type="PROSITE" id="PS00906">
    <property type="entry name" value="UROD_1"/>
    <property type="match status" value="1"/>
</dbReference>
<evidence type="ECO:0000256" key="11">
    <source>
        <dbReference type="ARBA" id="ARBA00048033"/>
    </source>
</evidence>
<dbReference type="GO" id="GO:0005829">
    <property type="term" value="C:cytosol"/>
    <property type="evidence" value="ECO:0007669"/>
    <property type="project" value="TreeGrafter"/>
</dbReference>
<dbReference type="SUPFAM" id="SSF51726">
    <property type="entry name" value="UROD/MetE-like"/>
    <property type="match status" value="1"/>
</dbReference>
<comment type="catalytic activity">
    <reaction evidence="12">
        <text>uroporphyrinogen I + 4 H(+) = coproporphyrinogen I + 4 CO2</text>
        <dbReference type="Rhea" id="RHEA:31239"/>
        <dbReference type="ChEBI" id="CHEBI:15378"/>
        <dbReference type="ChEBI" id="CHEBI:16526"/>
        <dbReference type="ChEBI" id="CHEBI:62626"/>
        <dbReference type="ChEBI" id="CHEBI:62631"/>
    </reaction>
</comment>
<comment type="catalytic activity">
    <reaction evidence="11 14">
        <text>uroporphyrinogen III + 4 H(+) = coproporphyrinogen III + 4 CO2</text>
        <dbReference type="Rhea" id="RHEA:19865"/>
        <dbReference type="ChEBI" id="CHEBI:15378"/>
        <dbReference type="ChEBI" id="CHEBI:16526"/>
        <dbReference type="ChEBI" id="CHEBI:57308"/>
        <dbReference type="ChEBI" id="CHEBI:57309"/>
        <dbReference type="EC" id="4.1.1.37"/>
    </reaction>
</comment>
<dbReference type="AlphaFoldDB" id="A0AAI9UDJ2"/>
<evidence type="ECO:0000256" key="5">
    <source>
        <dbReference type="ARBA" id="ARBA00014308"/>
    </source>
</evidence>
<evidence type="ECO:0000256" key="6">
    <source>
        <dbReference type="ARBA" id="ARBA00022490"/>
    </source>
</evidence>
<keyword evidence="9 14" id="KW-0456">Lyase</keyword>
<evidence type="ECO:0000256" key="12">
    <source>
        <dbReference type="ARBA" id="ARBA00052550"/>
    </source>
</evidence>
<keyword evidence="6" id="KW-0963">Cytoplasm</keyword>
<dbReference type="Pfam" id="PF01208">
    <property type="entry name" value="URO-D"/>
    <property type="match status" value="1"/>
</dbReference>
<dbReference type="PANTHER" id="PTHR21091">
    <property type="entry name" value="METHYLTETRAHYDROFOLATE:HOMOCYSTEINE METHYLTRANSFERASE RELATED"/>
    <property type="match status" value="1"/>
</dbReference>
<dbReference type="FunFam" id="3.20.20.210:FF:000004">
    <property type="entry name" value="Uroporphyrinogen decarboxylase"/>
    <property type="match status" value="1"/>
</dbReference>
<dbReference type="Proteomes" id="UP001239213">
    <property type="component" value="Unassembled WGS sequence"/>
</dbReference>
<keyword evidence="10 14" id="KW-0627">Porphyrin biosynthesis</keyword>
<keyword evidence="8" id="KW-0350">Heme biosynthesis</keyword>
<evidence type="ECO:0000313" key="19">
    <source>
        <dbReference type="Proteomes" id="UP001239213"/>
    </source>
</evidence>
<evidence type="ECO:0000256" key="10">
    <source>
        <dbReference type="ARBA" id="ARBA00023244"/>
    </source>
</evidence>
<evidence type="ECO:0000313" key="18">
    <source>
        <dbReference type="EMBL" id="KAK1456364.1"/>
    </source>
</evidence>
<evidence type="ECO:0000259" key="17">
    <source>
        <dbReference type="PROSITE" id="PS00907"/>
    </source>
</evidence>
<reference evidence="18" key="1">
    <citation type="submission" date="2016-11" db="EMBL/GenBank/DDBJ databases">
        <title>The genome sequence of Colletotrichum cuscutae.</title>
        <authorList>
            <person name="Baroncelli R."/>
        </authorList>
    </citation>
    <scope>NUCLEOTIDE SEQUENCE</scope>
    <source>
        <strain evidence="18">IMI 304802</strain>
    </source>
</reference>
<feature type="domain" description="Uroporphyrinogen decarboxylase (URO-D)" evidence="17">
    <location>
        <begin position="242"/>
        <end position="258"/>
    </location>
</feature>
<dbReference type="EMBL" id="MPDP01000286">
    <property type="protein sequence ID" value="KAK1456364.1"/>
    <property type="molecule type" value="Genomic_DNA"/>
</dbReference>
<comment type="pathway">
    <text evidence="2 14">Porphyrin-containing compound metabolism; protoporphyrin-IX biosynthesis; coproporphyrinogen-III from 5-aminolevulinate: step 4/4.</text>
</comment>
<dbReference type="PANTHER" id="PTHR21091:SF169">
    <property type="entry name" value="UROPORPHYRINOGEN DECARBOXYLASE"/>
    <property type="match status" value="1"/>
</dbReference>
<dbReference type="InterPro" id="IPR006361">
    <property type="entry name" value="Uroporphyrinogen_deCO2ase_HemE"/>
</dbReference>